<dbReference type="Pfam" id="PF00756">
    <property type="entry name" value="Esterase"/>
    <property type="match status" value="1"/>
</dbReference>
<evidence type="ECO:0000313" key="2">
    <source>
        <dbReference type="Proteomes" id="UP001596548"/>
    </source>
</evidence>
<dbReference type="Proteomes" id="UP001596548">
    <property type="component" value="Unassembled WGS sequence"/>
</dbReference>
<evidence type="ECO:0000313" key="1">
    <source>
        <dbReference type="EMBL" id="MFC7277097.1"/>
    </source>
</evidence>
<sequence>MLPWSYDLAGRLHHETIESALLRENPLGDPHVRPLWVYTPPGYAESGADRYPAIYVIQGYSGHVGMWANRSPFRQPFIETADAVFAPGGAPGCIVVYVDAWTAYGGSQFVDSAGTGKYHSYLCDEVVPWVDERFRTVPAPGARAITGKSSGGFGAMITPMLRPDLFGALATHAGDALYEFCYLNEFAKAARALRDYDHDIQKWWADFRGRTAFTEENDMLLLLVLGCSAAFTPGPDGTPQLPFDARSGQLIPELWDRWLEWDPIRMIDRYAGALRSQRAIWIDAGKSDEWFLDLGAEAFRAGLDRIGVPADRIHFELFPGTHGGMDYRYPQAVAWLADRLERE</sequence>
<dbReference type="RefSeq" id="WP_378972255.1">
    <property type="nucleotide sequence ID" value="NZ_JBHTBJ010000019.1"/>
</dbReference>
<accession>A0ABW2HYA2</accession>
<protein>
    <submittedName>
        <fullName evidence="1">Alpha/beta hydrolase</fullName>
    </submittedName>
</protein>
<reference evidence="2" key="1">
    <citation type="journal article" date="2019" name="Int. J. Syst. Evol. Microbiol.">
        <title>The Global Catalogue of Microorganisms (GCM) 10K type strain sequencing project: providing services to taxonomists for standard genome sequencing and annotation.</title>
        <authorList>
            <consortium name="The Broad Institute Genomics Platform"/>
            <consortium name="The Broad Institute Genome Sequencing Center for Infectious Disease"/>
            <person name="Wu L."/>
            <person name="Ma J."/>
        </authorList>
    </citation>
    <scope>NUCLEOTIDE SEQUENCE [LARGE SCALE GENOMIC DNA]</scope>
    <source>
        <strain evidence="2">XZYJT-10</strain>
    </source>
</reference>
<gene>
    <name evidence="1" type="ORF">ACFQS1_24155</name>
</gene>
<organism evidence="1 2">
    <name type="scientific">Paractinoplanes rhizophilus</name>
    <dbReference type="NCBI Taxonomy" id="1416877"/>
    <lineage>
        <taxon>Bacteria</taxon>
        <taxon>Bacillati</taxon>
        <taxon>Actinomycetota</taxon>
        <taxon>Actinomycetes</taxon>
        <taxon>Micromonosporales</taxon>
        <taxon>Micromonosporaceae</taxon>
        <taxon>Paractinoplanes</taxon>
    </lineage>
</organism>
<proteinExistence type="predicted"/>
<name>A0ABW2HYA2_9ACTN</name>
<dbReference type="InterPro" id="IPR029058">
    <property type="entry name" value="AB_hydrolase_fold"/>
</dbReference>
<dbReference type="InterPro" id="IPR000801">
    <property type="entry name" value="Esterase-like"/>
</dbReference>
<dbReference type="InterPro" id="IPR050583">
    <property type="entry name" value="Mycobacterial_A85_antigen"/>
</dbReference>
<dbReference type="SUPFAM" id="SSF53474">
    <property type="entry name" value="alpha/beta-Hydrolases"/>
    <property type="match status" value="1"/>
</dbReference>
<dbReference type="Gene3D" id="3.40.50.1820">
    <property type="entry name" value="alpha/beta hydrolase"/>
    <property type="match status" value="1"/>
</dbReference>
<keyword evidence="2" id="KW-1185">Reference proteome</keyword>
<dbReference type="EMBL" id="JBHTBJ010000019">
    <property type="protein sequence ID" value="MFC7277097.1"/>
    <property type="molecule type" value="Genomic_DNA"/>
</dbReference>
<keyword evidence="1" id="KW-0378">Hydrolase</keyword>
<comment type="caution">
    <text evidence="1">The sequence shown here is derived from an EMBL/GenBank/DDBJ whole genome shotgun (WGS) entry which is preliminary data.</text>
</comment>
<dbReference type="PANTHER" id="PTHR48098">
    <property type="entry name" value="ENTEROCHELIN ESTERASE-RELATED"/>
    <property type="match status" value="1"/>
</dbReference>
<dbReference type="GO" id="GO:0016787">
    <property type="term" value="F:hydrolase activity"/>
    <property type="evidence" value="ECO:0007669"/>
    <property type="project" value="UniProtKB-KW"/>
</dbReference>